<feature type="signal peptide" evidence="1">
    <location>
        <begin position="1"/>
        <end position="16"/>
    </location>
</feature>
<feature type="chain" id="PRO_5003264466" evidence="1">
    <location>
        <begin position="17"/>
        <end position="146"/>
    </location>
</feature>
<dbReference type="AlphaFoldDB" id="F0Y7N7"/>
<accession>F0Y7N7</accession>
<sequence length="146" mass="15899">MMSHLLLALFLVPAVADDDCTQAYNYFYCDYNTVMYGSDCKYSTDGGATEYDIAVCDGADPGDYFYADCGCTYEDCSDDDDDDDDDDCTMAYNWFYCEGDTVMYGSDCTSCDSCTPSSVLSDSYGYTCDSSAGTYSAPGVDGYCIT</sequence>
<keyword evidence="3" id="KW-1185">Reference proteome</keyword>
<dbReference type="InParanoid" id="F0Y7N7"/>
<dbReference type="EMBL" id="GL833126">
    <property type="protein sequence ID" value="EGB09107.1"/>
    <property type="molecule type" value="Genomic_DNA"/>
</dbReference>
<feature type="non-terminal residue" evidence="2">
    <location>
        <position position="146"/>
    </location>
</feature>
<keyword evidence="1" id="KW-0732">Signal</keyword>
<gene>
    <name evidence="2" type="ORF">AURANDRAFT_63730</name>
</gene>
<name>F0Y7N7_AURAN</name>
<reference evidence="2 3" key="1">
    <citation type="journal article" date="2011" name="Proc. Natl. Acad. Sci. U.S.A.">
        <title>Niche of harmful alga Aureococcus anophagefferens revealed through ecogenomics.</title>
        <authorList>
            <person name="Gobler C.J."/>
            <person name="Berry D.L."/>
            <person name="Dyhrman S.T."/>
            <person name="Wilhelm S.W."/>
            <person name="Salamov A."/>
            <person name="Lobanov A.V."/>
            <person name="Zhang Y."/>
            <person name="Collier J.L."/>
            <person name="Wurch L.L."/>
            <person name="Kustka A.B."/>
            <person name="Dill B.D."/>
            <person name="Shah M."/>
            <person name="VerBerkmoes N.C."/>
            <person name="Kuo A."/>
            <person name="Terry A."/>
            <person name="Pangilinan J."/>
            <person name="Lindquist E.A."/>
            <person name="Lucas S."/>
            <person name="Paulsen I.T."/>
            <person name="Hattenrath-Lehmann T.K."/>
            <person name="Talmage S.C."/>
            <person name="Walker E.A."/>
            <person name="Koch F."/>
            <person name="Burson A.M."/>
            <person name="Marcoval M.A."/>
            <person name="Tang Y.Z."/>
            <person name="Lecleir G.R."/>
            <person name="Coyne K.J."/>
            <person name="Berg G.M."/>
            <person name="Bertrand E.M."/>
            <person name="Saito M.A."/>
            <person name="Gladyshev V.N."/>
            <person name="Grigoriev I.V."/>
        </authorList>
    </citation>
    <scope>NUCLEOTIDE SEQUENCE [LARGE SCALE GENOMIC DNA]</scope>
    <source>
        <strain evidence="3">CCMP 1984</strain>
    </source>
</reference>
<dbReference type="RefSeq" id="XP_009036230.1">
    <property type="nucleotide sequence ID" value="XM_009037982.1"/>
</dbReference>
<dbReference type="KEGG" id="aaf:AURANDRAFT_63730"/>
<dbReference type="Proteomes" id="UP000002729">
    <property type="component" value="Unassembled WGS sequence"/>
</dbReference>
<evidence type="ECO:0000313" key="3">
    <source>
        <dbReference type="Proteomes" id="UP000002729"/>
    </source>
</evidence>
<dbReference type="GeneID" id="20224468"/>
<evidence type="ECO:0000256" key="1">
    <source>
        <dbReference type="SAM" id="SignalP"/>
    </source>
</evidence>
<protein>
    <submittedName>
        <fullName evidence="2">Uncharacterized protein</fullName>
    </submittedName>
</protein>
<evidence type="ECO:0000313" key="2">
    <source>
        <dbReference type="EMBL" id="EGB09107.1"/>
    </source>
</evidence>
<proteinExistence type="predicted"/>
<organism evidence="3">
    <name type="scientific">Aureococcus anophagefferens</name>
    <name type="common">Harmful bloom alga</name>
    <dbReference type="NCBI Taxonomy" id="44056"/>
    <lineage>
        <taxon>Eukaryota</taxon>
        <taxon>Sar</taxon>
        <taxon>Stramenopiles</taxon>
        <taxon>Ochrophyta</taxon>
        <taxon>Pelagophyceae</taxon>
        <taxon>Pelagomonadales</taxon>
        <taxon>Pelagomonadaceae</taxon>
        <taxon>Aureococcus</taxon>
    </lineage>
</organism>